<keyword evidence="2" id="KW-0326">Glycosidase</keyword>
<evidence type="ECO:0000256" key="1">
    <source>
        <dbReference type="ARBA" id="ARBA00022801"/>
    </source>
</evidence>
<evidence type="ECO:0000313" key="4">
    <source>
        <dbReference type="EMBL" id="MPQ45375.1"/>
    </source>
</evidence>
<keyword evidence="5" id="KW-1185">Reference proteome</keyword>
<evidence type="ECO:0000256" key="2">
    <source>
        <dbReference type="ARBA" id="ARBA00023295"/>
    </source>
</evidence>
<dbReference type="EMBL" id="WHJC01000691">
    <property type="protein sequence ID" value="MPQ45375.1"/>
    <property type="molecule type" value="Genomic_DNA"/>
</dbReference>
<evidence type="ECO:0000313" key="5">
    <source>
        <dbReference type="Proteomes" id="UP000430345"/>
    </source>
</evidence>
<dbReference type="InterPro" id="IPR052764">
    <property type="entry name" value="GH20_Enzymes"/>
</dbReference>
<gene>
    <name evidence="4" type="ORF">GBZ86_16860</name>
</gene>
<keyword evidence="1" id="KW-0378">Hydrolase</keyword>
<dbReference type="SUPFAM" id="SSF55545">
    <property type="entry name" value="beta-N-acetylhexosaminidase-like domain"/>
    <property type="match status" value="1"/>
</dbReference>
<dbReference type="Gene3D" id="3.30.379.10">
    <property type="entry name" value="Chitobiase/beta-hexosaminidase domain 2-like"/>
    <property type="match status" value="1"/>
</dbReference>
<comment type="caution">
    <text evidence="4">The sequence shown here is derived from an EMBL/GenBank/DDBJ whole genome shotgun (WGS) entry which is preliminary data.</text>
</comment>
<sequence>FQIADSSRIVLDGNYEAELSKTAEIFKEDYKDILGKDIEIITGEPKAGDFYFTLNCEDKSIGEEGYYLYIDDYVKVEAIDETGAFYSTRSILQILKQTKNTIAKGIVRDFPRYETRGFML</sequence>
<dbReference type="GO" id="GO:0016798">
    <property type="term" value="F:hydrolase activity, acting on glycosyl bonds"/>
    <property type="evidence" value="ECO:0007669"/>
    <property type="project" value="UniProtKB-KW"/>
</dbReference>
<dbReference type="Pfam" id="PF02838">
    <property type="entry name" value="Glyco_hydro_20b"/>
    <property type="match status" value="1"/>
</dbReference>
<organism evidence="4 5">
    <name type="scientific">Clostridium tarantellae</name>
    <dbReference type="NCBI Taxonomy" id="39493"/>
    <lineage>
        <taxon>Bacteria</taxon>
        <taxon>Bacillati</taxon>
        <taxon>Bacillota</taxon>
        <taxon>Clostridia</taxon>
        <taxon>Eubacteriales</taxon>
        <taxon>Clostridiaceae</taxon>
        <taxon>Clostridium</taxon>
    </lineage>
</organism>
<accession>A0A6I1MPM5</accession>
<dbReference type="InterPro" id="IPR015882">
    <property type="entry name" value="HEX_bac_N"/>
</dbReference>
<feature type="non-terminal residue" evidence="4">
    <location>
        <position position="1"/>
    </location>
</feature>
<name>A0A6I1MPM5_9CLOT</name>
<feature type="non-terminal residue" evidence="4">
    <location>
        <position position="120"/>
    </location>
</feature>
<dbReference type="AlphaFoldDB" id="A0A6I1MPM5"/>
<dbReference type="RefSeq" id="WP_152892555.1">
    <property type="nucleotide sequence ID" value="NZ_WHJC01000691.1"/>
</dbReference>
<evidence type="ECO:0000259" key="3">
    <source>
        <dbReference type="Pfam" id="PF02838"/>
    </source>
</evidence>
<reference evidence="4 5" key="1">
    <citation type="submission" date="2019-10" db="EMBL/GenBank/DDBJ databases">
        <title>The Genome Sequence of Clostridium tarantellae Isolated from Fish Brain.</title>
        <authorList>
            <person name="Bano L."/>
            <person name="Kiel M."/>
            <person name="Sales G."/>
            <person name="Doxey A.C."/>
            <person name="Mansfield M.J."/>
            <person name="Schiavone M."/>
            <person name="Rossetto O."/>
            <person name="Pirazzini M."/>
            <person name="Dobrindt U."/>
            <person name="Montecucco C."/>
        </authorList>
    </citation>
    <scope>NUCLEOTIDE SEQUENCE [LARGE SCALE GENOMIC DNA]</scope>
    <source>
        <strain evidence="4 5">DSM 3997</strain>
    </source>
</reference>
<feature type="domain" description="Beta-hexosaminidase bacterial type N-terminal" evidence="3">
    <location>
        <begin position="1"/>
        <end position="109"/>
    </location>
</feature>
<protein>
    <recommendedName>
        <fullName evidence="3">Beta-hexosaminidase bacterial type N-terminal domain-containing protein</fullName>
    </recommendedName>
</protein>
<dbReference type="InterPro" id="IPR029018">
    <property type="entry name" value="Hex-like_dom2"/>
</dbReference>
<dbReference type="PANTHER" id="PTHR43678">
    <property type="entry name" value="PUTATIVE (AFU_ORTHOLOGUE AFUA_2G00640)-RELATED"/>
    <property type="match status" value="1"/>
</dbReference>
<dbReference type="Proteomes" id="UP000430345">
    <property type="component" value="Unassembled WGS sequence"/>
</dbReference>
<dbReference type="GO" id="GO:0005975">
    <property type="term" value="P:carbohydrate metabolic process"/>
    <property type="evidence" value="ECO:0007669"/>
    <property type="project" value="UniProtKB-ARBA"/>
</dbReference>
<proteinExistence type="predicted"/>
<dbReference type="OrthoDB" id="9763537at2"/>
<dbReference type="PANTHER" id="PTHR43678:SF1">
    <property type="entry name" value="BETA-N-ACETYLHEXOSAMINIDASE"/>
    <property type="match status" value="1"/>
</dbReference>